<reference evidence="1 2" key="1">
    <citation type="submission" date="2019-06" db="EMBL/GenBank/DDBJ databases">
        <authorList>
            <person name="Li M."/>
        </authorList>
    </citation>
    <scope>NUCLEOTIDE SEQUENCE [LARGE SCALE GENOMIC DNA]</scope>
    <source>
        <strain evidence="1 2">BGMRC6574</strain>
    </source>
</reference>
<dbReference type="EMBL" id="VHLH01000047">
    <property type="protein sequence ID" value="TPW25859.1"/>
    <property type="molecule type" value="Genomic_DNA"/>
</dbReference>
<keyword evidence="2" id="KW-1185">Reference proteome</keyword>
<gene>
    <name evidence="1" type="ORF">FJU11_17500</name>
</gene>
<proteinExistence type="predicted"/>
<evidence type="ECO:0000313" key="1">
    <source>
        <dbReference type="EMBL" id="TPW25859.1"/>
    </source>
</evidence>
<sequence>MPQPTSDPVERFVERVNAQIVMAKEAKAQKDINTRSAWFRKLGAIYSVKIGRAAMDMGNGKTLFAADDLDEVVTILEEAKTLIRGDEKLKAQIRKHAADRSERLKRGKKK</sequence>
<accession>A0A506TZV6</accession>
<name>A0A506TZV6_9HYPH</name>
<dbReference type="Proteomes" id="UP000320314">
    <property type="component" value="Unassembled WGS sequence"/>
</dbReference>
<comment type="caution">
    <text evidence="1">The sequence shown here is derived from an EMBL/GenBank/DDBJ whole genome shotgun (WGS) entry which is preliminary data.</text>
</comment>
<protein>
    <submittedName>
        <fullName evidence="1">Uncharacterized protein</fullName>
    </submittedName>
</protein>
<dbReference type="OrthoDB" id="8372283at2"/>
<evidence type="ECO:0000313" key="2">
    <source>
        <dbReference type="Proteomes" id="UP000320314"/>
    </source>
</evidence>
<organism evidence="1 2">
    <name type="scientific">Pararhizobium mangrovi</name>
    <dbReference type="NCBI Taxonomy" id="2590452"/>
    <lineage>
        <taxon>Bacteria</taxon>
        <taxon>Pseudomonadati</taxon>
        <taxon>Pseudomonadota</taxon>
        <taxon>Alphaproteobacteria</taxon>
        <taxon>Hyphomicrobiales</taxon>
        <taxon>Rhizobiaceae</taxon>
        <taxon>Rhizobium/Agrobacterium group</taxon>
        <taxon>Pararhizobium</taxon>
    </lineage>
</organism>
<dbReference type="AlphaFoldDB" id="A0A506TZV6"/>